<dbReference type="InterPro" id="IPR013762">
    <property type="entry name" value="Integrase-like_cat_sf"/>
</dbReference>
<name>A0A1C2DS17_9HYPH</name>
<comment type="caution">
    <text evidence="4">The sequence shown here is derived from an EMBL/GenBank/DDBJ whole genome shotgun (WGS) entry which is preliminary data.</text>
</comment>
<evidence type="ECO:0000256" key="2">
    <source>
        <dbReference type="SAM" id="MobiDB-lite"/>
    </source>
</evidence>
<dbReference type="CDD" id="cd00796">
    <property type="entry name" value="INT_Rci_Hp1_C"/>
    <property type="match status" value="1"/>
</dbReference>
<dbReference type="SUPFAM" id="SSF56349">
    <property type="entry name" value="DNA breaking-rejoining enzymes"/>
    <property type="match status" value="1"/>
</dbReference>
<evidence type="ECO:0000313" key="5">
    <source>
        <dbReference type="Proteomes" id="UP000094412"/>
    </source>
</evidence>
<dbReference type="InterPro" id="IPR002104">
    <property type="entry name" value="Integrase_catalytic"/>
</dbReference>
<gene>
    <name evidence="4" type="ORF">QV13_12550</name>
</gene>
<proteinExistence type="predicted"/>
<dbReference type="AlphaFoldDB" id="A0A1C2DS17"/>
<feature type="domain" description="Tyr recombinase" evidence="3">
    <location>
        <begin position="163"/>
        <end position="336"/>
    </location>
</feature>
<keyword evidence="1" id="KW-0233">DNA recombination</keyword>
<feature type="region of interest" description="Disordered" evidence="2">
    <location>
        <begin position="333"/>
        <end position="362"/>
    </location>
</feature>
<evidence type="ECO:0000259" key="3">
    <source>
        <dbReference type="PROSITE" id="PS51898"/>
    </source>
</evidence>
<dbReference type="GO" id="GO:0015074">
    <property type="term" value="P:DNA integration"/>
    <property type="evidence" value="ECO:0007669"/>
    <property type="project" value="InterPro"/>
</dbReference>
<dbReference type="Proteomes" id="UP000094412">
    <property type="component" value="Unassembled WGS sequence"/>
</dbReference>
<dbReference type="Pfam" id="PF00589">
    <property type="entry name" value="Phage_integrase"/>
    <property type="match status" value="1"/>
</dbReference>
<dbReference type="OrthoDB" id="7216962at2"/>
<dbReference type="Gene3D" id="1.10.443.10">
    <property type="entry name" value="Intergrase catalytic core"/>
    <property type="match status" value="1"/>
</dbReference>
<dbReference type="GO" id="GO:0003677">
    <property type="term" value="F:DNA binding"/>
    <property type="evidence" value="ECO:0007669"/>
    <property type="project" value="InterPro"/>
</dbReference>
<keyword evidence="5" id="KW-1185">Reference proteome</keyword>
<accession>A0A1C2DS17</accession>
<sequence length="362" mass="40729">MALKLKPPRKSKSPNYTIRGTYLGVSVDRTTGTPVEATAKQVLAAIKRDIERGRLAEPVAEEQKEPLFEEAALLYIKAGGDPQYLGKFDAKAKVWIGGVIPHLIGKRLSEVTQQIIDETAVALYPHASAATRNRQAYTPISSVLKHSGHDFKVRRPKGWRGKQRVDWLKPEQAFRLITAAFEFQEEFGAFLVFLLYTGARLNEGLSLTCDRLSLSEAFAYLPQTKNGDPRGIHLPPYAVATLANHPRGLDRGKQKVFRYRKCGRLYTWFAKIKVAAGQDLDHVTFHMLRHTWATWMRRYGGLDTRGLVATGTWKDQTSAARYEHVVVSEEARKADLLPTPKRPRKAKSVENPWNGKTNRANG</sequence>
<dbReference type="STRING" id="1566387.QV13_12550"/>
<evidence type="ECO:0000313" key="4">
    <source>
        <dbReference type="EMBL" id="OCX17582.1"/>
    </source>
</evidence>
<protein>
    <recommendedName>
        <fullName evidence="3">Tyr recombinase domain-containing protein</fullName>
    </recommendedName>
</protein>
<dbReference type="GO" id="GO:0006310">
    <property type="term" value="P:DNA recombination"/>
    <property type="evidence" value="ECO:0007669"/>
    <property type="project" value="UniProtKB-KW"/>
</dbReference>
<dbReference type="EMBL" id="MDEO01000032">
    <property type="protein sequence ID" value="OCX17582.1"/>
    <property type="molecule type" value="Genomic_DNA"/>
</dbReference>
<dbReference type="PROSITE" id="PS51898">
    <property type="entry name" value="TYR_RECOMBINASE"/>
    <property type="match status" value="1"/>
</dbReference>
<dbReference type="RefSeq" id="WP_065997805.1">
    <property type="nucleotide sequence ID" value="NZ_MDEO01000032.1"/>
</dbReference>
<reference evidence="4 5" key="1">
    <citation type="submission" date="2016-08" db="EMBL/GenBank/DDBJ databases">
        <title>Whole genome sequence of Mesorhizobium sp. strain UASWS1009 isolated from industrial sewage.</title>
        <authorList>
            <person name="Crovadore J."/>
            <person name="Calmin G."/>
            <person name="Chablais R."/>
            <person name="Cochard B."/>
            <person name="Lefort F."/>
        </authorList>
    </citation>
    <scope>NUCLEOTIDE SEQUENCE [LARGE SCALE GENOMIC DNA]</scope>
    <source>
        <strain evidence="4 5">UASWS1009</strain>
    </source>
</reference>
<dbReference type="InterPro" id="IPR011010">
    <property type="entry name" value="DNA_brk_join_enz"/>
</dbReference>
<organism evidence="4 5">
    <name type="scientific">Mesorhizobium hungaricum</name>
    <dbReference type="NCBI Taxonomy" id="1566387"/>
    <lineage>
        <taxon>Bacteria</taxon>
        <taxon>Pseudomonadati</taxon>
        <taxon>Pseudomonadota</taxon>
        <taxon>Alphaproteobacteria</taxon>
        <taxon>Hyphomicrobiales</taxon>
        <taxon>Phyllobacteriaceae</taxon>
        <taxon>Mesorhizobium</taxon>
    </lineage>
</organism>
<evidence type="ECO:0000256" key="1">
    <source>
        <dbReference type="ARBA" id="ARBA00023172"/>
    </source>
</evidence>